<dbReference type="Gene3D" id="3.40.630.10">
    <property type="entry name" value="Zn peptidases"/>
    <property type="match status" value="1"/>
</dbReference>
<feature type="region of interest" description="Disordered" evidence="4">
    <location>
        <begin position="1"/>
        <end position="21"/>
    </location>
</feature>
<sequence>MNETRQTESRQTGSRQTESRQTAIDRALRVYDSGQFLGDLQRRVSFRTESQNPAQADAVRAYLTDEVTPSLAPLGFTSRIVENPAAARAPLLIAERIEDPALPTVLTYGHGDVVRGYDEQWREGLAPWTITVEGDRWYGRGTADNKGQHSVNFAALAAVLDARGGKLGYNVKLIFETGEEIGSPGLDEVCAAHRDALAADVFIASDGPRVLAERPTLFLGSRGGVAFELLVDLRRGAHHSGNWGGALRNPAIVLSHAIASLVDRRGAIAVDGLRPPPISASVREALADIVLGGDEDAPAIDLDWGEPGLTPTERVIAWNTLEVLAFKAGNPDAPVNAIPPTAKATCQLRFVVGTDAGSAGEHLEAHFARLGFDDVKVRVTQISAATRLDPNDAWVHWALESLRASTDKKPALLPNLGGTVPNDVFAYTLGLPTLWVPHSYPACAQHAPNEHLLGSVAREALAVMAGLWWDLGEDAARLASTHSQAQTQAPQPTDAVLQ</sequence>
<gene>
    <name evidence="6" type="ORF">EYW47_34330</name>
</gene>
<dbReference type="SUPFAM" id="SSF53187">
    <property type="entry name" value="Zn-dependent exopeptidases"/>
    <property type="match status" value="1"/>
</dbReference>
<dbReference type="InterPro" id="IPR002933">
    <property type="entry name" value="Peptidase_M20"/>
</dbReference>
<dbReference type="GO" id="GO:0046872">
    <property type="term" value="F:metal ion binding"/>
    <property type="evidence" value="ECO:0007669"/>
    <property type="project" value="UniProtKB-KW"/>
</dbReference>
<feature type="compositionally biased region" description="Polar residues" evidence="4">
    <location>
        <begin position="9"/>
        <end position="21"/>
    </location>
</feature>
<proteinExistence type="predicted"/>
<keyword evidence="3" id="KW-0378">Hydrolase</keyword>
<evidence type="ECO:0000259" key="5">
    <source>
        <dbReference type="Pfam" id="PF07687"/>
    </source>
</evidence>
<protein>
    <submittedName>
        <fullName evidence="6">M20 peptidase family dipeptidase</fullName>
    </submittedName>
</protein>
<dbReference type="Proteomes" id="UP000295722">
    <property type="component" value="Unassembled WGS sequence"/>
</dbReference>
<dbReference type="Pfam" id="PF07687">
    <property type="entry name" value="M20_dimer"/>
    <property type="match status" value="1"/>
</dbReference>
<dbReference type="PANTHER" id="PTHR43270:SF12">
    <property type="entry name" value="SUCCINYL-DIAMINOPIMELATE DESUCCINYLASE"/>
    <property type="match status" value="1"/>
</dbReference>
<evidence type="ECO:0000256" key="4">
    <source>
        <dbReference type="SAM" id="MobiDB-lite"/>
    </source>
</evidence>
<keyword evidence="7" id="KW-1185">Reference proteome</keyword>
<evidence type="ECO:0000313" key="7">
    <source>
        <dbReference type="Proteomes" id="UP000295722"/>
    </source>
</evidence>
<accession>A0A4R5M066</accession>
<evidence type="ECO:0000256" key="1">
    <source>
        <dbReference type="ARBA" id="ARBA00022670"/>
    </source>
</evidence>
<feature type="domain" description="Peptidase M20 dimerisation" evidence="5">
    <location>
        <begin position="237"/>
        <end position="369"/>
    </location>
</feature>
<dbReference type="RefSeq" id="WP_133199257.1">
    <property type="nucleotide sequence ID" value="NZ_JBHUCW010000028.1"/>
</dbReference>
<evidence type="ECO:0000313" key="6">
    <source>
        <dbReference type="EMBL" id="TDG18518.1"/>
    </source>
</evidence>
<dbReference type="GO" id="GO:0008233">
    <property type="term" value="F:peptidase activity"/>
    <property type="evidence" value="ECO:0007669"/>
    <property type="project" value="UniProtKB-KW"/>
</dbReference>
<keyword evidence="2" id="KW-0479">Metal-binding</keyword>
<keyword evidence="1" id="KW-0645">Protease</keyword>
<evidence type="ECO:0000256" key="2">
    <source>
        <dbReference type="ARBA" id="ARBA00022723"/>
    </source>
</evidence>
<dbReference type="PANTHER" id="PTHR43270">
    <property type="entry name" value="BETA-ALA-HIS DIPEPTIDASE"/>
    <property type="match status" value="1"/>
</dbReference>
<reference evidence="6 7" key="1">
    <citation type="submission" date="2019-03" db="EMBL/GenBank/DDBJ databases">
        <title>Paraburkholderia sp. 4M-K11, isolated from subtropical forest soil.</title>
        <authorList>
            <person name="Gao Z.-H."/>
            <person name="Qiu L.-H."/>
        </authorList>
    </citation>
    <scope>NUCLEOTIDE SEQUENCE [LARGE SCALE GENOMIC DNA]</scope>
    <source>
        <strain evidence="6 7">4M-K11</strain>
    </source>
</reference>
<dbReference type="NCBIfam" id="NF005478">
    <property type="entry name" value="PRK07079.1"/>
    <property type="match status" value="1"/>
</dbReference>
<dbReference type="InterPro" id="IPR011650">
    <property type="entry name" value="Peptidase_M20_dimer"/>
</dbReference>
<dbReference type="OrthoDB" id="9761532at2"/>
<evidence type="ECO:0000256" key="3">
    <source>
        <dbReference type="ARBA" id="ARBA00022801"/>
    </source>
</evidence>
<name>A0A4R5M066_9BURK</name>
<dbReference type="AlphaFoldDB" id="A0A4R5M066"/>
<comment type="caution">
    <text evidence="6">The sequence shown here is derived from an EMBL/GenBank/DDBJ whole genome shotgun (WGS) entry which is preliminary data.</text>
</comment>
<dbReference type="InterPro" id="IPR051458">
    <property type="entry name" value="Cyt/Met_Dipeptidase"/>
</dbReference>
<dbReference type="EMBL" id="SMRP01000030">
    <property type="protein sequence ID" value="TDG18518.1"/>
    <property type="molecule type" value="Genomic_DNA"/>
</dbReference>
<organism evidence="6 7">
    <name type="scientific">Paraburkholderia silviterrae</name>
    <dbReference type="NCBI Taxonomy" id="2528715"/>
    <lineage>
        <taxon>Bacteria</taxon>
        <taxon>Pseudomonadati</taxon>
        <taxon>Pseudomonadota</taxon>
        <taxon>Betaproteobacteria</taxon>
        <taxon>Burkholderiales</taxon>
        <taxon>Burkholderiaceae</taxon>
        <taxon>Paraburkholderia</taxon>
    </lineage>
</organism>
<dbReference type="Gene3D" id="3.30.70.360">
    <property type="match status" value="1"/>
</dbReference>
<dbReference type="Pfam" id="PF01546">
    <property type="entry name" value="Peptidase_M20"/>
    <property type="match status" value="1"/>
</dbReference>
<dbReference type="GO" id="GO:0006508">
    <property type="term" value="P:proteolysis"/>
    <property type="evidence" value="ECO:0007669"/>
    <property type="project" value="UniProtKB-KW"/>
</dbReference>